<dbReference type="AlphaFoldDB" id="A0A2W5UZ55"/>
<evidence type="ECO:0008006" key="3">
    <source>
        <dbReference type="Google" id="ProtNLM"/>
    </source>
</evidence>
<dbReference type="PANTHER" id="PTHR30319:SF1">
    <property type="entry name" value="TRANSCRIPTIONAL REPRESSOR PAAX"/>
    <property type="match status" value="1"/>
</dbReference>
<dbReference type="InterPro" id="IPR036388">
    <property type="entry name" value="WH-like_DNA-bd_sf"/>
</dbReference>
<comment type="caution">
    <text evidence="1">The sequence shown here is derived from an EMBL/GenBank/DDBJ whole genome shotgun (WGS) entry which is preliminary data.</text>
</comment>
<dbReference type="Gene3D" id="1.10.10.10">
    <property type="entry name" value="Winged helix-like DNA-binding domain superfamily/Winged helix DNA-binding domain"/>
    <property type="match status" value="1"/>
</dbReference>
<dbReference type="GO" id="GO:0006351">
    <property type="term" value="P:DNA-templated transcription"/>
    <property type="evidence" value="ECO:0007669"/>
    <property type="project" value="TreeGrafter"/>
</dbReference>
<dbReference type="EMBL" id="QFQP01000024">
    <property type="protein sequence ID" value="PZR08664.1"/>
    <property type="molecule type" value="Genomic_DNA"/>
</dbReference>
<protein>
    <recommendedName>
        <fullName evidence="3">PaaX family transcriptional regulator</fullName>
    </recommendedName>
</protein>
<evidence type="ECO:0000313" key="2">
    <source>
        <dbReference type="Proteomes" id="UP000249061"/>
    </source>
</evidence>
<sequence>MAASAQVVALSVLGASRGRALSAPVLVGAAEILGVSGNAMRVALSRLTSSGELVMEGRGRYALSEERLRAVAHVRTYRTGFAARVAWNGAFLGVLTADLPRKNAALVSRRENALELSGFRVFRHGVWARPDNLEGGRVAVASHLARLGLDEAADVVGLTLDTAQVKQLEKAWKVAVDAARAGALVERVEKFMASMDEKPLPKVAAQSFWLGDEVLRFLARDPLLPPSMADPAPRKALARAMEQLDERAYAVWAGLLEELER</sequence>
<gene>
    <name evidence="1" type="ORF">DI536_24500</name>
</gene>
<reference evidence="1 2" key="1">
    <citation type="submission" date="2017-08" db="EMBL/GenBank/DDBJ databases">
        <title>Infants hospitalized years apart are colonized by the same room-sourced microbial strains.</title>
        <authorList>
            <person name="Brooks B."/>
            <person name="Olm M.R."/>
            <person name="Firek B.A."/>
            <person name="Baker R."/>
            <person name="Thomas B.C."/>
            <person name="Morowitz M.J."/>
            <person name="Banfield J.F."/>
        </authorList>
    </citation>
    <scope>NUCLEOTIDE SEQUENCE [LARGE SCALE GENOMIC DNA]</scope>
    <source>
        <strain evidence="1">S2_003_000_R2_14</strain>
    </source>
</reference>
<dbReference type="Proteomes" id="UP000249061">
    <property type="component" value="Unassembled WGS sequence"/>
</dbReference>
<proteinExistence type="predicted"/>
<dbReference type="PANTHER" id="PTHR30319">
    <property type="entry name" value="PHENYLACETIC ACID REGULATOR-RELATED TRANSCRIPTIONAL REPRESSOR"/>
    <property type="match status" value="1"/>
</dbReference>
<evidence type="ECO:0000313" key="1">
    <source>
        <dbReference type="EMBL" id="PZR08664.1"/>
    </source>
</evidence>
<accession>A0A2W5UZ55</accession>
<dbReference type="Gene3D" id="3.30.70.2650">
    <property type="match status" value="1"/>
</dbReference>
<organism evidence="1 2">
    <name type="scientific">Archangium gephyra</name>
    <dbReference type="NCBI Taxonomy" id="48"/>
    <lineage>
        <taxon>Bacteria</taxon>
        <taxon>Pseudomonadati</taxon>
        <taxon>Myxococcota</taxon>
        <taxon>Myxococcia</taxon>
        <taxon>Myxococcales</taxon>
        <taxon>Cystobacterineae</taxon>
        <taxon>Archangiaceae</taxon>
        <taxon>Archangium</taxon>
    </lineage>
</organism>
<name>A0A2W5UZ55_9BACT</name>